<dbReference type="PROSITE" id="PS50209">
    <property type="entry name" value="CARD"/>
    <property type="match status" value="1"/>
</dbReference>
<dbReference type="Pfam" id="PF00619">
    <property type="entry name" value="CARD"/>
    <property type="match status" value="1"/>
</dbReference>
<dbReference type="InterPro" id="IPR037939">
    <property type="entry name" value="CRADD"/>
</dbReference>
<dbReference type="SUPFAM" id="SSF47986">
    <property type="entry name" value="DEATH domain"/>
    <property type="match status" value="2"/>
</dbReference>
<comment type="caution">
    <text evidence="4">The sequence shown here is derived from an EMBL/GenBank/DDBJ whole genome shotgun (WGS) entry which is preliminary data.</text>
</comment>
<feature type="compositionally biased region" description="Polar residues" evidence="1">
    <location>
        <begin position="324"/>
        <end position="341"/>
    </location>
</feature>
<sequence>MPQKSLRMSSNDPVWMSPLVKFMLRTKSRISLNNKERLSLFNKRISELITENRRKPAVNDSSEWWKGVDALLQRRRSSLINSDENSLVRLNNYFANLCHDDTYVRPIDTDIPDSIKLPKIFERWLLLESKQRLKAKKIMARSGVKMPQAYKDILTKVRDPLVSDLEPQMVLVKMAASFVFNAKDEEDIKGEKTRWAKSEMLLERLNTKSSDAYDYFKEALREVQPHLENLIVRAETNSLAFQRAKAGLGSRTGVQEAVVQFERFQISSEATDRSVNREATQQPSEQIDETFQATTQPASGFQDVQSSYSFSSRPDNVIIREQSDQTSQVATQPASGFQDAQSSYSSSSRPDNVTIRENEDSTSQARAQPARETRVRELAFQTATAQPSSGARGQPLRYNSGNSRLCDRQVEKICKEVASCWQDLGRKLGLLSAPLKIIDKGFNLAHEKARGMLQEWRRKEDENATLRALYDALNDLGRQDIVTNIKKKLVIKSATCRARAHPARN</sequence>
<accession>A0A2B4R8Q8</accession>
<dbReference type="SMART" id="SM00005">
    <property type="entry name" value="DEATH"/>
    <property type="match status" value="1"/>
</dbReference>
<name>A0A2B4R8Q8_STYPI</name>
<dbReference type="PANTHER" id="PTHR15034">
    <property type="entry name" value="DEATH DOMAIN-CONTAINING PROTEIN CRADD"/>
    <property type="match status" value="1"/>
</dbReference>
<feature type="domain" description="Death" evidence="2">
    <location>
        <begin position="421"/>
        <end position="489"/>
    </location>
</feature>
<dbReference type="OrthoDB" id="428577at2759"/>
<evidence type="ECO:0000256" key="1">
    <source>
        <dbReference type="SAM" id="MobiDB-lite"/>
    </source>
</evidence>
<dbReference type="GO" id="GO:0042981">
    <property type="term" value="P:regulation of apoptotic process"/>
    <property type="evidence" value="ECO:0007669"/>
    <property type="project" value="InterPro"/>
</dbReference>
<dbReference type="InterPro" id="IPR001315">
    <property type="entry name" value="CARD"/>
</dbReference>
<gene>
    <name evidence="4" type="ORF">AWC38_SpisGene23222</name>
</gene>
<dbReference type="Proteomes" id="UP000225706">
    <property type="component" value="Unassembled WGS sequence"/>
</dbReference>
<organism evidence="4 5">
    <name type="scientific">Stylophora pistillata</name>
    <name type="common">Smooth cauliflower coral</name>
    <dbReference type="NCBI Taxonomy" id="50429"/>
    <lineage>
        <taxon>Eukaryota</taxon>
        <taxon>Metazoa</taxon>
        <taxon>Cnidaria</taxon>
        <taxon>Anthozoa</taxon>
        <taxon>Hexacorallia</taxon>
        <taxon>Scleractinia</taxon>
        <taxon>Astrocoeniina</taxon>
        <taxon>Pocilloporidae</taxon>
        <taxon>Stylophora</taxon>
    </lineage>
</organism>
<dbReference type="GO" id="GO:0007165">
    <property type="term" value="P:signal transduction"/>
    <property type="evidence" value="ECO:0007669"/>
    <property type="project" value="InterPro"/>
</dbReference>
<evidence type="ECO:0000259" key="2">
    <source>
        <dbReference type="PROSITE" id="PS50017"/>
    </source>
</evidence>
<evidence type="ECO:0008006" key="6">
    <source>
        <dbReference type="Google" id="ProtNLM"/>
    </source>
</evidence>
<dbReference type="PROSITE" id="PS50017">
    <property type="entry name" value="DEATH_DOMAIN"/>
    <property type="match status" value="1"/>
</dbReference>
<feature type="region of interest" description="Disordered" evidence="1">
    <location>
        <begin position="322"/>
        <end position="371"/>
    </location>
</feature>
<reference evidence="5" key="1">
    <citation type="journal article" date="2017" name="bioRxiv">
        <title>Comparative analysis of the genomes of Stylophora pistillata and Acropora digitifera provides evidence for extensive differences between species of corals.</title>
        <authorList>
            <person name="Voolstra C.R."/>
            <person name="Li Y."/>
            <person name="Liew Y.J."/>
            <person name="Baumgarten S."/>
            <person name="Zoccola D."/>
            <person name="Flot J.-F."/>
            <person name="Tambutte S."/>
            <person name="Allemand D."/>
            <person name="Aranda M."/>
        </authorList>
    </citation>
    <scope>NUCLEOTIDE SEQUENCE [LARGE SCALE GENOMIC DNA]</scope>
</reference>
<dbReference type="CDD" id="cd01670">
    <property type="entry name" value="Death"/>
    <property type="match status" value="1"/>
</dbReference>
<protein>
    <recommendedName>
        <fullName evidence="6">Death domain-containing protein</fullName>
    </recommendedName>
</protein>
<evidence type="ECO:0000259" key="3">
    <source>
        <dbReference type="PROSITE" id="PS50209"/>
    </source>
</evidence>
<dbReference type="GO" id="GO:0002020">
    <property type="term" value="F:protease binding"/>
    <property type="evidence" value="ECO:0007669"/>
    <property type="project" value="InterPro"/>
</dbReference>
<evidence type="ECO:0000313" key="5">
    <source>
        <dbReference type="Proteomes" id="UP000225706"/>
    </source>
</evidence>
<dbReference type="PANTHER" id="PTHR15034:SF5">
    <property type="entry name" value="DEATH DOMAIN-CONTAINING PROTEIN CRADD"/>
    <property type="match status" value="1"/>
</dbReference>
<dbReference type="InterPro" id="IPR000488">
    <property type="entry name" value="Death_dom"/>
</dbReference>
<dbReference type="AlphaFoldDB" id="A0A2B4R8Q8"/>
<proteinExistence type="predicted"/>
<feature type="domain" description="CARD" evidence="3">
    <location>
        <begin position="146"/>
        <end position="235"/>
    </location>
</feature>
<dbReference type="CDD" id="cd01671">
    <property type="entry name" value="CARD"/>
    <property type="match status" value="1"/>
</dbReference>
<keyword evidence="5" id="KW-1185">Reference proteome</keyword>
<dbReference type="Gene3D" id="1.10.533.10">
    <property type="entry name" value="Death Domain, Fas"/>
    <property type="match status" value="2"/>
</dbReference>
<dbReference type="InterPro" id="IPR011029">
    <property type="entry name" value="DEATH-like_dom_sf"/>
</dbReference>
<evidence type="ECO:0000313" key="4">
    <source>
        <dbReference type="EMBL" id="PFX12768.1"/>
    </source>
</evidence>
<dbReference type="GO" id="GO:0070513">
    <property type="term" value="F:death domain binding"/>
    <property type="evidence" value="ECO:0007669"/>
    <property type="project" value="InterPro"/>
</dbReference>
<dbReference type="Pfam" id="PF00531">
    <property type="entry name" value="Death"/>
    <property type="match status" value="1"/>
</dbReference>
<dbReference type="EMBL" id="LSMT01001198">
    <property type="protein sequence ID" value="PFX12768.1"/>
    <property type="molecule type" value="Genomic_DNA"/>
</dbReference>